<reference evidence="1 2" key="1">
    <citation type="submission" date="2015-07" db="EMBL/GenBank/DDBJ databases">
        <authorList>
            <consortium name="Pathogen Informatics"/>
        </authorList>
    </citation>
    <scope>NUCLEOTIDE SEQUENCE [LARGE SCALE GENOMIC DNA]</scope>
    <source>
        <strain evidence="1 2">A51</strain>
    </source>
</reference>
<dbReference type="AlphaFoldDB" id="A0A655TQK8"/>
<evidence type="ECO:0000313" key="1">
    <source>
        <dbReference type="EMBL" id="CRZ98870.1"/>
    </source>
</evidence>
<sequence length="66" mass="6691">MISEPVFTLSPAATLISLRVPAKGAGTSIEALSPSTVIRDCSSLMLSPTLTMISVTVTSSPPISGT</sequence>
<dbReference type="Proteomes" id="UP000044806">
    <property type="component" value="Unassembled WGS sequence"/>
</dbReference>
<dbReference type="EMBL" id="CWOW01000002">
    <property type="protein sequence ID" value="CRZ98870.1"/>
    <property type="molecule type" value="Genomic_DNA"/>
</dbReference>
<evidence type="ECO:0000313" key="2">
    <source>
        <dbReference type="Proteomes" id="UP000044806"/>
    </source>
</evidence>
<name>A0A655TQK8_VIBCL</name>
<proteinExistence type="predicted"/>
<organism evidence="1 2">
    <name type="scientific">Vibrio cholerae</name>
    <dbReference type="NCBI Taxonomy" id="666"/>
    <lineage>
        <taxon>Bacteria</taxon>
        <taxon>Pseudomonadati</taxon>
        <taxon>Pseudomonadota</taxon>
        <taxon>Gammaproteobacteria</taxon>
        <taxon>Vibrionales</taxon>
        <taxon>Vibrionaceae</taxon>
        <taxon>Vibrio</taxon>
    </lineage>
</organism>
<accession>A0A655TQK8</accession>
<protein>
    <submittedName>
        <fullName evidence="1">Uncharacterized protein</fullName>
    </submittedName>
</protein>
<gene>
    <name evidence="1" type="ORF">ERS013165_00744</name>
</gene>